<dbReference type="InterPro" id="IPR036259">
    <property type="entry name" value="MFS_trans_sf"/>
</dbReference>
<protein>
    <submittedName>
        <fullName evidence="8">MFS transporter</fullName>
    </submittedName>
</protein>
<comment type="subcellular location">
    <subcellularLocation>
        <location evidence="1">Cell membrane</location>
        <topology evidence="1">Multi-pass membrane protein</topology>
    </subcellularLocation>
</comment>
<accession>A0ABV8FUN8</accession>
<dbReference type="Pfam" id="PF07690">
    <property type="entry name" value="MFS_1"/>
    <property type="match status" value="1"/>
</dbReference>
<evidence type="ECO:0000256" key="3">
    <source>
        <dbReference type="ARBA" id="ARBA00022692"/>
    </source>
</evidence>
<dbReference type="RefSeq" id="WP_378537347.1">
    <property type="nucleotide sequence ID" value="NZ_JBHSBH010000015.1"/>
</dbReference>
<keyword evidence="9" id="KW-1185">Reference proteome</keyword>
<dbReference type="EMBL" id="JBHSBH010000015">
    <property type="protein sequence ID" value="MFC3999104.1"/>
    <property type="molecule type" value="Genomic_DNA"/>
</dbReference>
<sequence length="420" mass="40109">MSGRYGLRSRDSGEPDAKRRDRRPRAVGAGYLAGAAAARTGDEMSGPALLLLGVAATGSATAGAALLAGLTVSAAAGGPVIGVLLDRSARPGRLLAGALAAYAAGIAACAGLLGRAPLPVVVAVAVATGVLGPVLSAGWTAQLPRVVPPGASARATALDAMTFSAAGLVGPALAGLLASAAGAGAGVAAAAALITLALPAAWALPAAGASAATDPPRAPAGDGRRLRGADVVAGVRVIAGNPALLRATVVSSVSLAAGGMLVVCTPALGARLLGGAENGVLLLSLMALCALGANALLARRPPAVRPDTVLVVCVLAQAAGVAVVAAAPNTAVLVVAVAVIGAAEGPQLTSLFAIRHREAPDRLRAQVFTTGASLKITAFAAGSAVAGPLADLSPALCLATAAAVHLVAAGLDVVLGARGA</sequence>
<feature type="transmembrane region" description="Helical" evidence="7">
    <location>
        <begin position="366"/>
        <end position="386"/>
    </location>
</feature>
<evidence type="ECO:0000256" key="6">
    <source>
        <dbReference type="SAM" id="MobiDB-lite"/>
    </source>
</evidence>
<evidence type="ECO:0000256" key="7">
    <source>
        <dbReference type="SAM" id="Phobius"/>
    </source>
</evidence>
<feature type="transmembrane region" description="Helical" evidence="7">
    <location>
        <begin position="309"/>
        <end position="327"/>
    </location>
</feature>
<keyword evidence="2" id="KW-1003">Cell membrane</keyword>
<evidence type="ECO:0000256" key="5">
    <source>
        <dbReference type="ARBA" id="ARBA00023136"/>
    </source>
</evidence>
<dbReference type="InterPro" id="IPR011701">
    <property type="entry name" value="MFS"/>
</dbReference>
<keyword evidence="5 7" id="KW-0472">Membrane</keyword>
<dbReference type="SUPFAM" id="SSF103473">
    <property type="entry name" value="MFS general substrate transporter"/>
    <property type="match status" value="1"/>
</dbReference>
<keyword evidence="4 7" id="KW-1133">Transmembrane helix</keyword>
<feature type="compositionally biased region" description="Basic and acidic residues" evidence="6">
    <location>
        <begin position="8"/>
        <end position="19"/>
    </location>
</feature>
<feature type="transmembrane region" description="Helical" evidence="7">
    <location>
        <begin position="172"/>
        <end position="198"/>
    </location>
</feature>
<feature type="transmembrane region" description="Helical" evidence="7">
    <location>
        <begin position="49"/>
        <end position="74"/>
    </location>
</feature>
<dbReference type="PANTHER" id="PTHR23513:SF11">
    <property type="entry name" value="STAPHYLOFERRIN A TRANSPORTER"/>
    <property type="match status" value="1"/>
</dbReference>
<evidence type="ECO:0000256" key="2">
    <source>
        <dbReference type="ARBA" id="ARBA00022475"/>
    </source>
</evidence>
<gene>
    <name evidence="8" type="ORF">ACFOVU_24510</name>
</gene>
<feature type="transmembrane region" description="Helical" evidence="7">
    <location>
        <begin position="280"/>
        <end position="297"/>
    </location>
</feature>
<comment type="caution">
    <text evidence="8">The sequence shown here is derived from an EMBL/GenBank/DDBJ whole genome shotgun (WGS) entry which is preliminary data.</text>
</comment>
<dbReference type="PANTHER" id="PTHR23513">
    <property type="entry name" value="INTEGRAL MEMBRANE EFFLUX PROTEIN-RELATED"/>
    <property type="match status" value="1"/>
</dbReference>
<evidence type="ECO:0000256" key="4">
    <source>
        <dbReference type="ARBA" id="ARBA00022989"/>
    </source>
</evidence>
<reference evidence="9" key="1">
    <citation type="journal article" date="2019" name="Int. J. Syst. Evol. Microbiol.">
        <title>The Global Catalogue of Microorganisms (GCM) 10K type strain sequencing project: providing services to taxonomists for standard genome sequencing and annotation.</title>
        <authorList>
            <consortium name="The Broad Institute Genomics Platform"/>
            <consortium name="The Broad Institute Genome Sequencing Center for Infectious Disease"/>
            <person name="Wu L."/>
            <person name="Ma J."/>
        </authorList>
    </citation>
    <scope>NUCLEOTIDE SEQUENCE [LARGE SCALE GENOMIC DNA]</scope>
    <source>
        <strain evidence="9">TBRC 1826</strain>
    </source>
</reference>
<evidence type="ECO:0000313" key="8">
    <source>
        <dbReference type="EMBL" id="MFC3999104.1"/>
    </source>
</evidence>
<feature type="transmembrane region" description="Helical" evidence="7">
    <location>
        <begin position="333"/>
        <end position="354"/>
    </location>
</feature>
<organism evidence="8 9">
    <name type="scientific">Nocardiopsis sediminis</name>
    <dbReference type="NCBI Taxonomy" id="1778267"/>
    <lineage>
        <taxon>Bacteria</taxon>
        <taxon>Bacillati</taxon>
        <taxon>Actinomycetota</taxon>
        <taxon>Actinomycetes</taxon>
        <taxon>Streptosporangiales</taxon>
        <taxon>Nocardiopsidaceae</taxon>
        <taxon>Nocardiopsis</taxon>
    </lineage>
</organism>
<feature type="transmembrane region" description="Helical" evidence="7">
    <location>
        <begin position="392"/>
        <end position="415"/>
    </location>
</feature>
<feature type="transmembrane region" description="Helical" evidence="7">
    <location>
        <begin position="120"/>
        <end position="139"/>
    </location>
</feature>
<keyword evidence="3 7" id="KW-0812">Transmembrane</keyword>
<feature type="transmembrane region" description="Helical" evidence="7">
    <location>
        <begin position="94"/>
        <end position="113"/>
    </location>
</feature>
<evidence type="ECO:0000256" key="1">
    <source>
        <dbReference type="ARBA" id="ARBA00004651"/>
    </source>
</evidence>
<dbReference type="Proteomes" id="UP001595847">
    <property type="component" value="Unassembled WGS sequence"/>
</dbReference>
<proteinExistence type="predicted"/>
<feature type="region of interest" description="Disordered" evidence="6">
    <location>
        <begin position="1"/>
        <end position="23"/>
    </location>
</feature>
<evidence type="ECO:0000313" key="9">
    <source>
        <dbReference type="Proteomes" id="UP001595847"/>
    </source>
</evidence>
<dbReference type="Gene3D" id="1.20.1250.20">
    <property type="entry name" value="MFS general substrate transporter like domains"/>
    <property type="match status" value="1"/>
</dbReference>
<name>A0ABV8FUN8_9ACTN</name>